<dbReference type="Gene3D" id="1.20.1250.20">
    <property type="entry name" value="MFS general substrate transporter like domains"/>
    <property type="match status" value="1"/>
</dbReference>
<keyword evidence="2" id="KW-0813">Transport</keyword>
<dbReference type="Pfam" id="PF07690">
    <property type="entry name" value="MFS_1"/>
    <property type="match status" value="1"/>
</dbReference>
<dbReference type="SUPFAM" id="SSF103473">
    <property type="entry name" value="MFS general substrate transporter"/>
    <property type="match status" value="1"/>
</dbReference>
<dbReference type="Proteomes" id="UP001500325">
    <property type="component" value="Unassembled WGS sequence"/>
</dbReference>
<keyword evidence="10" id="KW-1185">Reference proteome</keyword>
<comment type="caution">
    <text evidence="9">The sequence shown here is derived from an EMBL/GenBank/DDBJ whole genome shotgun (WGS) entry which is preliminary data.</text>
</comment>
<name>A0ABP8WV07_9PSEU</name>
<evidence type="ECO:0000313" key="9">
    <source>
        <dbReference type="EMBL" id="GAA4694955.1"/>
    </source>
</evidence>
<evidence type="ECO:0000256" key="5">
    <source>
        <dbReference type="ARBA" id="ARBA00022989"/>
    </source>
</evidence>
<keyword evidence="5 7" id="KW-1133">Transmembrane helix</keyword>
<evidence type="ECO:0000256" key="6">
    <source>
        <dbReference type="ARBA" id="ARBA00023136"/>
    </source>
</evidence>
<dbReference type="PANTHER" id="PTHR42718">
    <property type="entry name" value="MAJOR FACILITATOR SUPERFAMILY MULTIDRUG TRANSPORTER MFSC"/>
    <property type="match status" value="1"/>
</dbReference>
<feature type="transmembrane region" description="Helical" evidence="7">
    <location>
        <begin position="367"/>
        <end position="388"/>
    </location>
</feature>
<feature type="domain" description="Major facilitator superfamily (MFS) profile" evidence="8">
    <location>
        <begin position="30"/>
        <end position="449"/>
    </location>
</feature>
<keyword evidence="3" id="KW-1003">Cell membrane</keyword>
<feature type="transmembrane region" description="Helical" evidence="7">
    <location>
        <begin position="338"/>
        <end position="361"/>
    </location>
</feature>
<dbReference type="InterPro" id="IPR020846">
    <property type="entry name" value="MFS_dom"/>
</dbReference>
<evidence type="ECO:0000256" key="3">
    <source>
        <dbReference type="ARBA" id="ARBA00022475"/>
    </source>
</evidence>
<feature type="transmembrane region" description="Helical" evidence="7">
    <location>
        <begin position="125"/>
        <end position="143"/>
    </location>
</feature>
<evidence type="ECO:0000313" key="10">
    <source>
        <dbReference type="Proteomes" id="UP001500325"/>
    </source>
</evidence>
<dbReference type="PROSITE" id="PS50850">
    <property type="entry name" value="MFS"/>
    <property type="match status" value="1"/>
</dbReference>
<sequence>MTKHDLRYRSCTTGGHETALDTRRAGAGARLALLAATQFLVATDFDIVFVALPSIGRDLGFDAEGLQWVVSAYTVALGGLLLLGGRTADRLGARRVFVAGLVLFGLSSLAGGLATAPAWLVGARAVQGVGAALLTPATLRLLAVGFAEGPERNRAFAVWGVAGSTGAAVGAAGGGLLTSAFGWEAVLLVNVPVALAAAALAPVLLPADGPRARGPFDLLGAGLATAGSTLLVLGTVDRSLVAVAGTGVLAAFLLVERRAPEPLLPRVPRALLAPTLAVLLFMGAVGTAYFLITTQLQEVLGFTVLQAGAAFLPLSALSMIGAGWVFPWLAARIGTGRTLVVGMAGLGAALAVLALGFGSYATMLPGFAWALVAGIAFPAVFRTAAAAVPEERQGVAGALVSTAQYVGGAVGLAVLLAATDTALAAGLGAAALALLAAVVAAALGAARAR</sequence>
<comment type="subcellular location">
    <subcellularLocation>
        <location evidence="1">Cell membrane</location>
        <topology evidence="1">Multi-pass membrane protein</topology>
    </subcellularLocation>
</comment>
<dbReference type="CDD" id="cd17321">
    <property type="entry name" value="MFS_MMR_MDR_like"/>
    <property type="match status" value="1"/>
</dbReference>
<evidence type="ECO:0000256" key="1">
    <source>
        <dbReference type="ARBA" id="ARBA00004651"/>
    </source>
</evidence>
<dbReference type="RefSeq" id="WP_345381707.1">
    <property type="nucleotide sequence ID" value="NZ_BAABIC010000011.1"/>
</dbReference>
<feature type="transmembrane region" description="Helical" evidence="7">
    <location>
        <begin position="65"/>
        <end position="84"/>
    </location>
</feature>
<protein>
    <submittedName>
        <fullName evidence="9">MFS transporter</fullName>
    </submittedName>
</protein>
<feature type="transmembrane region" description="Helical" evidence="7">
    <location>
        <begin position="31"/>
        <end position="53"/>
    </location>
</feature>
<organism evidence="9 10">
    <name type="scientific">Pseudonocardia yuanmonensis</name>
    <dbReference type="NCBI Taxonomy" id="1095914"/>
    <lineage>
        <taxon>Bacteria</taxon>
        <taxon>Bacillati</taxon>
        <taxon>Actinomycetota</taxon>
        <taxon>Actinomycetes</taxon>
        <taxon>Pseudonocardiales</taxon>
        <taxon>Pseudonocardiaceae</taxon>
        <taxon>Pseudonocardia</taxon>
    </lineage>
</organism>
<feature type="transmembrane region" description="Helical" evidence="7">
    <location>
        <begin position="240"/>
        <end position="259"/>
    </location>
</feature>
<feature type="transmembrane region" description="Helical" evidence="7">
    <location>
        <begin position="271"/>
        <end position="292"/>
    </location>
</feature>
<keyword evidence="6 7" id="KW-0472">Membrane</keyword>
<feature type="transmembrane region" description="Helical" evidence="7">
    <location>
        <begin position="96"/>
        <end position="119"/>
    </location>
</feature>
<dbReference type="PANTHER" id="PTHR42718:SF46">
    <property type="entry name" value="BLR6921 PROTEIN"/>
    <property type="match status" value="1"/>
</dbReference>
<proteinExistence type="predicted"/>
<dbReference type="InterPro" id="IPR036259">
    <property type="entry name" value="MFS_trans_sf"/>
</dbReference>
<dbReference type="Gene3D" id="1.20.1720.10">
    <property type="entry name" value="Multidrug resistance protein D"/>
    <property type="match status" value="1"/>
</dbReference>
<feature type="transmembrane region" description="Helical" evidence="7">
    <location>
        <begin position="304"/>
        <end position="326"/>
    </location>
</feature>
<dbReference type="InterPro" id="IPR011701">
    <property type="entry name" value="MFS"/>
</dbReference>
<feature type="transmembrane region" description="Helical" evidence="7">
    <location>
        <begin position="155"/>
        <end position="177"/>
    </location>
</feature>
<feature type="transmembrane region" description="Helical" evidence="7">
    <location>
        <begin position="216"/>
        <end position="234"/>
    </location>
</feature>
<feature type="transmembrane region" description="Helical" evidence="7">
    <location>
        <begin position="395"/>
        <end position="417"/>
    </location>
</feature>
<gene>
    <name evidence="9" type="ORF">GCM10023215_35790</name>
</gene>
<keyword evidence="4 7" id="KW-0812">Transmembrane</keyword>
<evidence type="ECO:0000259" key="8">
    <source>
        <dbReference type="PROSITE" id="PS50850"/>
    </source>
</evidence>
<reference evidence="10" key="1">
    <citation type="journal article" date="2019" name="Int. J. Syst. Evol. Microbiol.">
        <title>The Global Catalogue of Microorganisms (GCM) 10K type strain sequencing project: providing services to taxonomists for standard genome sequencing and annotation.</title>
        <authorList>
            <consortium name="The Broad Institute Genomics Platform"/>
            <consortium name="The Broad Institute Genome Sequencing Center for Infectious Disease"/>
            <person name="Wu L."/>
            <person name="Ma J."/>
        </authorList>
    </citation>
    <scope>NUCLEOTIDE SEQUENCE [LARGE SCALE GENOMIC DNA]</scope>
    <source>
        <strain evidence="10">JCM 18055</strain>
    </source>
</reference>
<feature type="transmembrane region" description="Helical" evidence="7">
    <location>
        <begin position="423"/>
        <end position="446"/>
    </location>
</feature>
<evidence type="ECO:0000256" key="2">
    <source>
        <dbReference type="ARBA" id="ARBA00022448"/>
    </source>
</evidence>
<dbReference type="EMBL" id="BAABIC010000011">
    <property type="protein sequence ID" value="GAA4694955.1"/>
    <property type="molecule type" value="Genomic_DNA"/>
</dbReference>
<accession>A0ABP8WV07</accession>
<evidence type="ECO:0000256" key="7">
    <source>
        <dbReference type="SAM" id="Phobius"/>
    </source>
</evidence>
<evidence type="ECO:0000256" key="4">
    <source>
        <dbReference type="ARBA" id="ARBA00022692"/>
    </source>
</evidence>
<feature type="transmembrane region" description="Helical" evidence="7">
    <location>
        <begin position="183"/>
        <end position="204"/>
    </location>
</feature>